<comment type="similarity">
    <text evidence="1">Belongs to the UPF0178 family.</text>
</comment>
<sequence length="188" mass="21529">MKLYIDSDSLPLRHRSIILRRIIKRGYEAWFAADRSLPDVLLAIDEDKAKRREPYRGILDKEEIRKIGSGIHMIVVEKGENSADDELVSIATPPALAISHDIPLLSRLIEKGITVMDDRGNEYDESNIGKRLSERGVNSYFREMGVFSEKQKSFDERTIRAFSETFDKLCSKLESIDNSPITEVKKEN</sequence>
<accession>A0A9D9IC85</accession>
<gene>
    <name evidence="2" type="ORF">IAA72_09190</name>
</gene>
<dbReference type="Proteomes" id="UP000810292">
    <property type="component" value="Unassembled WGS sequence"/>
</dbReference>
<dbReference type="PANTHER" id="PTHR35146">
    <property type="entry name" value="UPF0178 PROTEIN YAII"/>
    <property type="match status" value="1"/>
</dbReference>
<comment type="caution">
    <text evidence="2">The sequence shown here is derived from an EMBL/GenBank/DDBJ whole genome shotgun (WGS) entry which is preliminary data.</text>
</comment>
<evidence type="ECO:0000256" key="1">
    <source>
        <dbReference type="ARBA" id="ARBA00008522"/>
    </source>
</evidence>
<organism evidence="2 3">
    <name type="scientific">Candidatus Ornithospirochaeta stercoravium</name>
    <dbReference type="NCBI Taxonomy" id="2840897"/>
    <lineage>
        <taxon>Bacteria</taxon>
        <taxon>Pseudomonadati</taxon>
        <taxon>Spirochaetota</taxon>
        <taxon>Spirochaetia</taxon>
        <taxon>Spirochaetales</taxon>
        <taxon>Spirochaetaceae</taxon>
        <taxon>Spirochaetaceae incertae sedis</taxon>
        <taxon>Candidatus Ornithospirochaeta</taxon>
    </lineage>
</organism>
<reference evidence="2" key="2">
    <citation type="journal article" date="2021" name="PeerJ">
        <title>Extensive microbial diversity within the chicken gut microbiome revealed by metagenomics and culture.</title>
        <authorList>
            <person name="Gilroy R."/>
            <person name="Ravi A."/>
            <person name="Getino M."/>
            <person name="Pursley I."/>
            <person name="Horton D.L."/>
            <person name="Alikhan N.F."/>
            <person name="Baker D."/>
            <person name="Gharbi K."/>
            <person name="Hall N."/>
            <person name="Watson M."/>
            <person name="Adriaenssens E.M."/>
            <person name="Foster-Nyarko E."/>
            <person name="Jarju S."/>
            <person name="Secka A."/>
            <person name="Antonio M."/>
            <person name="Oren A."/>
            <person name="Chaudhuri R.R."/>
            <person name="La Ragione R."/>
            <person name="Hildebrand F."/>
            <person name="Pallen M.J."/>
        </authorList>
    </citation>
    <scope>NUCLEOTIDE SEQUENCE</scope>
    <source>
        <strain evidence="2">14700</strain>
    </source>
</reference>
<dbReference type="Pfam" id="PF02639">
    <property type="entry name" value="DUF188"/>
    <property type="match status" value="1"/>
</dbReference>
<evidence type="ECO:0000313" key="3">
    <source>
        <dbReference type="Proteomes" id="UP000810292"/>
    </source>
</evidence>
<dbReference type="InterPro" id="IPR003791">
    <property type="entry name" value="UPF0178"/>
</dbReference>
<reference evidence="2" key="1">
    <citation type="submission" date="2020-10" db="EMBL/GenBank/DDBJ databases">
        <authorList>
            <person name="Gilroy R."/>
        </authorList>
    </citation>
    <scope>NUCLEOTIDE SEQUENCE</scope>
    <source>
        <strain evidence="2">14700</strain>
    </source>
</reference>
<dbReference type="AlphaFoldDB" id="A0A9D9IC85"/>
<protein>
    <submittedName>
        <fullName evidence="2">DUF188 domain-containing protein</fullName>
    </submittedName>
</protein>
<evidence type="ECO:0000313" key="2">
    <source>
        <dbReference type="EMBL" id="MBO8469942.1"/>
    </source>
</evidence>
<dbReference type="PANTHER" id="PTHR35146:SF1">
    <property type="entry name" value="UPF0178 PROTEIN YAII"/>
    <property type="match status" value="1"/>
</dbReference>
<name>A0A9D9IC85_9SPIO</name>
<proteinExistence type="inferred from homology"/>
<dbReference type="EMBL" id="JADIMF010000151">
    <property type="protein sequence ID" value="MBO8469942.1"/>
    <property type="molecule type" value="Genomic_DNA"/>
</dbReference>